<organism evidence="1 2">
    <name type="scientific">Thalassiosira oceanica</name>
    <name type="common">Marine diatom</name>
    <dbReference type="NCBI Taxonomy" id="159749"/>
    <lineage>
        <taxon>Eukaryota</taxon>
        <taxon>Sar</taxon>
        <taxon>Stramenopiles</taxon>
        <taxon>Ochrophyta</taxon>
        <taxon>Bacillariophyta</taxon>
        <taxon>Coscinodiscophyceae</taxon>
        <taxon>Thalassiosirophycidae</taxon>
        <taxon>Thalassiosirales</taxon>
        <taxon>Thalassiosiraceae</taxon>
        <taxon>Thalassiosira</taxon>
    </lineage>
</organism>
<dbReference type="Proteomes" id="UP000266841">
    <property type="component" value="Unassembled WGS sequence"/>
</dbReference>
<reference evidence="1 2" key="1">
    <citation type="journal article" date="2012" name="Genome Biol.">
        <title>Genome and low-iron response of an oceanic diatom adapted to chronic iron limitation.</title>
        <authorList>
            <person name="Lommer M."/>
            <person name="Specht M."/>
            <person name="Roy A.S."/>
            <person name="Kraemer L."/>
            <person name="Andreson R."/>
            <person name="Gutowska M.A."/>
            <person name="Wolf J."/>
            <person name="Bergner S.V."/>
            <person name="Schilhabel M.B."/>
            <person name="Klostermeier U.C."/>
            <person name="Beiko R.G."/>
            <person name="Rosenstiel P."/>
            <person name="Hippler M."/>
            <person name="Laroche J."/>
        </authorList>
    </citation>
    <scope>NUCLEOTIDE SEQUENCE [LARGE SCALE GENOMIC DNA]</scope>
    <source>
        <strain evidence="1 2">CCMP1005</strain>
    </source>
</reference>
<evidence type="ECO:0000313" key="1">
    <source>
        <dbReference type="EMBL" id="EJK62499.1"/>
    </source>
</evidence>
<keyword evidence="2" id="KW-1185">Reference proteome</keyword>
<sequence>MSDVGSLLLRGLADDDLLLLLLRDELRRRRRRWARAIISSDGAAAYLSTLTRDMTDRSTGEAVSAAVRWASRLGARSDEASVLATMTEARTPGWRPRRLRCRGGDQRPNFALRSDGLGNRLEQIMHMIELVDSDVHPERGPCDDVAECAPHQTGIRVAFCRRRRSGNLPSWDSYASQTALLQDQRHLLKLILSALIVTEAMLSKRRVHRIRRRRERAALATTLEAVNISSIVEPSIESLSGSLFSDSSACPFARSVDGLEILVVCNHVGPRVWSCAPLYTYYNPEETSLDRYQVPDIRLMRNWESYE</sequence>
<proteinExistence type="predicted"/>
<protein>
    <submittedName>
        <fullName evidence="1">Uncharacterized protein</fullName>
    </submittedName>
</protein>
<gene>
    <name evidence="1" type="ORF">THAOC_16887</name>
</gene>
<dbReference type="EMBL" id="AGNL01018830">
    <property type="protein sequence ID" value="EJK62499.1"/>
    <property type="molecule type" value="Genomic_DNA"/>
</dbReference>
<accession>K0SC23</accession>
<name>K0SC23_THAOC</name>
<dbReference type="AlphaFoldDB" id="K0SC23"/>
<evidence type="ECO:0000313" key="2">
    <source>
        <dbReference type="Proteomes" id="UP000266841"/>
    </source>
</evidence>
<comment type="caution">
    <text evidence="1">The sequence shown here is derived from an EMBL/GenBank/DDBJ whole genome shotgun (WGS) entry which is preliminary data.</text>
</comment>